<dbReference type="EMBL" id="CAJNOK010008915">
    <property type="protein sequence ID" value="CAF1076197.1"/>
    <property type="molecule type" value="Genomic_DNA"/>
</dbReference>
<comment type="caution">
    <text evidence="2">The sequence shown here is derived from an EMBL/GenBank/DDBJ whole genome shotgun (WGS) entry which is preliminary data.</text>
</comment>
<feature type="transmembrane region" description="Helical" evidence="1">
    <location>
        <begin position="220"/>
        <end position="240"/>
    </location>
</feature>
<dbReference type="Pfam" id="PF10028">
    <property type="entry name" value="DUF2270"/>
    <property type="match status" value="1"/>
</dbReference>
<dbReference type="InterPro" id="IPR014470">
    <property type="entry name" value="UCP01500"/>
</dbReference>
<dbReference type="Proteomes" id="UP000677228">
    <property type="component" value="Unassembled WGS sequence"/>
</dbReference>
<dbReference type="Proteomes" id="UP000663829">
    <property type="component" value="Unassembled WGS sequence"/>
</dbReference>
<evidence type="ECO:0000313" key="4">
    <source>
        <dbReference type="EMBL" id="CAF3678907.1"/>
    </source>
</evidence>
<dbReference type="EMBL" id="CAJNOQ010001448">
    <property type="protein sequence ID" value="CAF0895569.1"/>
    <property type="molecule type" value="Genomic_DNA"/>
</dbReference>
<dbReference type="Proteomes" id="UP000681722">
    <property type="component" value="Unassembled WGS sequence"/>
</dbReference>
<accession>A0A813Z7X5</accession>
<keyword evidence="6" id="KW-1185">Reference proteome</keyword>
<dbReference type="EMBL" id="CAJOBC010001447">
    <property type="protein sequence ID" value="CAF3678907.1"/>
    <property type="molecule type" value="Genomic_DNA"/>
</dbReference>
<sequence length="284" mass="32918">MEMNVSLPTNGLSSPYELPFALLTKIPSGIKSSDYISALIHLYRGELGRQVAYRIRLDTTTNWAVTTTAGLTVLSLGQQQIPHYFHSLIAFFLVLFCMIESRRYSYYAVIQYRVHQLEKGFYGQYILGPEREENGQIKDLPSTQDEQQQQSKILPNPSLWMCALQRSLLYPHRIHFQHVWNSFQIRLKRVYYPLLVGTYAGWIIKLFVTQEGFSNKSHTYLAIGFGSFMALLSLYLYYIGPYVDDYKQLKHMEKIDKCCSKSSLLKILRGKYDGANKLKHELDV</sequence>
<keyword evidence="1" id="KW-1133">Transmembrane helix</keyword>
<evidence type="ECO:0000313" key="3">
    <source>
        <dbReference type="EMBL" id="CAF1076197.1"/>
    </source>
</evidence>
<evidence type="ECO:0000313" key="6">
    <source>
        <dbReference type="Proteomes" id="UP000663829"/>
    </source>
</evidence>
<evidence type="ECO:0000256" key="1">
    <source>
        <dbReference type="SAM" id="Phobius"/>
    </source>
</evidence>
<dbReference type="AlphaFoldDB" id="A0A813Z7X5"/>
<dbReference type="EMBL" id="CAJOBA010008929">
    <property type="protein sequence ID" value="CAF3839852.1"/>
    <property type="molecule type" value="Genomic_DNA"/>
</dbReference>
<protein>
    <submittedName>
        <fullName evidence="2">Uncharacterized protein</fullName>
    </submittedName>
</protein>
<dbReference type="Proteomes" id="UP000682733">
    <property type="component" value="Unassembled WGS sequence"/>
</dbReference>
<reference evidence="2" key="1">
    <citation type="submission" date="2021-02" db="EMBL/GenBank/DDBJ databases">
        <authorList>
            <person name="Nowell W R."/>
        </authorList>
    </citation>
    <scope>NUCLEOTIDE SEQUENCE</scope>
</reference>
<evidence type="ECO:0000313" key="5">
    <source>
        <dbReference type="EMBL" id="CAF3839852.1"/>
    </source>
</evidence>
<keyword evidence="1" id="KW-0472">Membrane</keyword>
<organism evidence="2 6">
    <name type="scientific">Didymodactylos carnosus</name>
    <dbReference type="NCBI Taxonomy" id="1234261"/>
    <lineage>
        <taxon>Eukaryota</taxon>
        <taxon>Metazoa</taxon>
        <taxon>Spiralia</taxon>
        <taxon>Gnathifera</taxon>
        <taxon>Rotifera</taxon>
        <taxon>Eurotatoria</taxon>
        <taxon>Bdelloidea</taxon>
        <taxon>Philodinida</taxon>
        <taxon>Philodinidae</taxon>
        <taxon>Didymodactylos</taxon>
    </lineage>
</organism>
<gene>
    <name evidence="2" type="ORF">GPM918_LOCUS8356</name>
    <name evidence="3" type="ORF">OVA965_LOCUS18139</name>
    <name evidence="4" type="ORF">SRO942_LOCUS8351</name>
    <name evidence="5" type="ORF">TMI583_LOCUS18149</name>
</gene>
<dbReference type="OrthoDB" id="10636919at2759"/>
<proteinExistence type="predicted"/>
<feature type="transmembrane region" description="Helical" evidence="1">
    <location>
        <begin position="81"/>
        <end position="99"/>
    </location>
</feature>
<evidence type="ECO:0000313" key="2">
    <source>
        <dbReference type="EMBL" id="CAF0895569.1"/>
    </source>
</evidence>
<feature type="transmembrane region" description="Helical" evidence="1">
    <location>
        <begin position="190"/>
        <end position="208"/>
    </location>
</feature>
<keyword evidence="1" id="KW-0812">Transmembrane</keyword>
<name>A0A813Z7X5_9BILA</name>